<keyword evidence="10" id="KW-0472">Membrane</keyword>
<dbReference type="PANTHER" id="PTHR24421">
    <property type="entry name" value="NITRATE/NITRITE SENSOR PROTEIN NARX-RELATED"/>
    <property type="match status" value="1"/>
</dbReference>
<dbReference type="Pfam" id="PF07730">
    <property type="entry name" value="HisKA_3"/>
    <property type="match status" value="1"/>
</dbReference>
<evidence type="ECO:0000256" key="3">
    <source>
        <dbReference type="ARBA" id="ARBA00022553"/>
    </source>
</evidence>
<evidence type="ECO:0000313" key="14">
    <source>
        <dbReference type="Proteomes" id="UP001500622"/>
    </source>
</evidence>
<dbReference type="InterPro" id="IPR003594">
    <property type="entry name" value="HATPase_dom"/>
</dbReference>
<keyword evidence="3" id="KW-0597">Phosphoprotein</keyword>
<evidence type="ECO:0000256" key="4">
    <source>
        <dbReference type="ARBA" id="ARBA00022679"/>
    </source>
</evidence>
<dbReference type="CDD" id="cd16917">
    <property type="entry name" value="HATPase_UhpB-NarQ-NarX-like"/>
    <property type="match status" value="1"/>
</dbReference>
<gene>
    <name evidence="13" type="ORF">GCM10023169_18520</name>
</gene>
<protein>
    <recommendedName>
        <fullName evidence="2">histidine kinase</fullName>
        <ecNumber evidence="2">2.7.13.3</ecNumber>
    </recommendedName>
</protein>
<organism evidence="13 14">
    <name type="scientific">Georgenia halophila</name>
    <dbReference type="NCBI Taxonomy" id="620889"/>
    <lineage>
        <taxon>Bacteria</taxon>
        <taxon>Bacillati</taxon>
        <taxon>Actinomycetota</taxon>
        <taxon>Actinomycetes</taxon>
        <taxon>Micrococcales</taxon>
        <taxon>Bogoriellaceae</taxon>
        <taxon>Georgenia</taxon>
    </lineage>
</organism>
<evidence type="ECO:0000256" key="1">
    <source>
        <dbReference type="ARBA" id="ARBA00000085"/>
    </source>
</evidence>
<feature type="region of interest" description="Disordered" evidence="9">
    <location>
        <begin position="349"/>
        <end position="389"/>
    </location>
</feature>
<evidence type="ECO:0000259" key="12">
    <source>
        <dbReference type="Pfam" id="PF07730"/>
    </source>
</evidence>
<comment type="caution">
    <text evidence="13">The sequence shown here is derived from an EMBL/GenBank/DDBJ whole genome shotgun (WGS) entry which is preliminary data.</text>
</comment>
<keyword evidence="7" id="KW-0067">ATP-binding</keyword>
<feature type="domain" description="Histidine kinase/HSP90-like ATPase" evidence="11">
    <location>
        <begin position="272"/>
        <end position="372"/>
    </location>
</feature>
<keyword evidence="14" id="KW-1185">Reference proteome</keyword>
<keyword evidence="10" id="KW-0812">Transmembrane</keyword>
<dbReference type="Proteomes" id="UP001500622">
    <property type="component" value="Unassembled WGS sequence"/>
</dbReference>
<evidence type="ECO:0000256" key="2">
    <source>
        <dbReference type="ARBA" id="ARBA00012438"/>
    </source>
</evidence>
<evidence type="ECO:0000256" key="6">
    <source>
        <dbReference type="ARBA" id="ARBA00022777"/>
    </source>
</evidence>
<dbReference type="Pfam" id="PF02518">
    <property type="entry name" value="HATPase_c"/>
    <property type="match status" value="1"/>
</dbReference>
<evidence type="ECO:0000313" key="13">
    <source>
        <dbReference type="EMBL" id="GAA4423201.1"/>
    </source>
</evidence>
<feature type="transmembrane region" description="Helical" evidence="10">
    <location>
        <begin position="12"/>
        <end position="28"/>
    </location>
</feature>
<dbReference type="Gene3D" id="3.30.565.10">
    <property type="entry name" value="Histidine kinase-like ATPase, C-terminal domain"/>
    <property type="match status" value="1"/>
</dbReference>
<evidence type="ECO:0000256" key="8">
    <source>
        <dbReference type="ARBA" id="ARBA00023012"/>
    </source>
</evidence>
<comment type="catalytic activity">
    <reaction evidence="1">
        <text>ATP + protein L-histidine = ADP + protein N-phospho-L-histidine.</text>
        <dbReference type="EC" id="2.7.13.3"/>
    </reaction>
</comment>
<keyword evidence="5" id="KW-0547">Nucleotide-binding</keyword>
<feature type="transmembrane region" description="Helical" evidence="10">
    <location>
        <begin position="66"/>
        <end position="91"/>
    </location>
</feature>
<keyword evidence="4" id="KW-0808">Transferase</keyword>
<proteinExistence type="predicted"/>
<dbReference type="InterPro" id="IPR036890">
    <property type="entry name" value="HATPase_C_sf"/>
</dbReference>
<dbReference type="PANTHER" id="PTHR24421:SF10">
    <property type="entry name" value="NITRATE_NITRITE SENSOR PROTEIN NARQ"/>
    <property type="match status" value="1"/>
</dbReference>
<keyword evidence="10" id="KW-1133">Transmembrane helix</keyword>
<feature type="compositionally biased region" description="Basic and acidic residues" evidence="9">
    <location>
        <begin position="375"/>
        <end position="389"/>
    </location>
</feature>
<evidence type="ECO:0000256" key="10">
    <source>
        <dbReference type="SAM" id="Phobius"/>
    </source>
</evidence>
<feature type="transmembrane region" description="Helical" evidence="10">
    <location>
        <begin position="40"/>
        <end position="59"/>
    </location>
</feature>
<evidence type="ECO:0000256" key="7">
    <source>
        <dbReference type="ARBA" id="ARBA00022840"/>
    </source>
</evidence>
<accession>A0ABP8L6L6</accession>
<dbReference type="RefSeq" id="WP_345215973.1">
    <property type="nucleotide sequence ID" value="NZ_BAABGN010000008.1"/>
</dbReference>
<dbReference type="InterPro" id="IPR050482">
    <property type="entry name" value="Sensor_HK_TwoCompSys"/>
</dbReference>
<evidence type="ECO:0000259" key="11">
    <source>
        <dbReference type="Pfam" id="PF02518"/>
    </source>
</evidence>
<evidence type="ECO:0000256" key="9">
    <source>
        <dbReference type="SAM" id="MobiDB-lite"/>
    </source>
</evidence>
<dbReference type="InterPro" id="IPR011712">
    <property type="entry name" value="Sig_transdc_His_kin_sub3_dim/P"/>
</dbReference>
<dbReference type="EC" id="2.7.13.3" evidence="2"/>
<evidence type="ECO:0000256" key="5">
    <source>
        <dbReference type="ARBA" id="ARBA00022741"/>
    </source>
</evidence>
<sequence>MKRLRTEQQARDVILVAAVVVAGLWRDLLRGAAIDFLLPVPPWLVVSVHVVSAVVLVALRRRRPATCAAVLATLSVVVPSYAALVAPYWVVRHGQRLGSSLAWCALMALGWTAGADLWRAGDPISGILVAGAAALTGFYSRGRAHALDELAEQKELAARAQERRRLAGELHDAVTHWVTLVVMQSGSLSLRTSDPELRAEIEAVRGNGVKAMKELQDMVTALSDPGTATDRHRRAGPEVSEVVDQAVDAGQQVTLRRAGPELPADDPSLEVLARATKESLANARKHAPGAVVGVHLAVRDGSVRLLVRNDNPSDPDKAVAQHAWTSAQHAWTSPGAGTGLAELQAAVSERGGTMTAARTREGGFEVDVELPRPMPEVEPRTGTRTEAHR</sequence>
<name>A0ABP8L6L6_9MICO</name>
<feature type="domain" description="Signal transduction histidine kinase subgroup 3 dimerisation and phosphoacceptor" evidence="12">
    <location>
        <begin position="162"/>
        <end position="225"/>
    </location>
</feature>
<keyword evidence="8" id="KW-0902">Two-component regulatory system</keyword>
<dbReference type="SUPFAM" id="SSF55874">
    <property type="entry name" value="ATPase domain of HSP90 chaperone/DNA topoisomerase II/histidine kinase"/>
    <property type="match status" value="1"/>
</dbReference>
<dbReference type="Gene3D" id="1.20.5.1930">
    <property type="match status" value="1"/>
</dbReference>
<dbReference type="EMBL" id="BAABGN010000008">
    <property type="protein sequence ID" value="GAA4423201.1"/>
    <property type="molecule type" value="Genomic_DNA"/>
</dbReference>
<reference evidence="14" key="1">
    <citation type="journal article" date="2019" name="Int. J. Syst. Evol. Microbiol.">
        <title>The Global Catalogue of Microorganisms (GCM) 10K type strain sequencing project: providing services to taxonomists for standard genome sequencing and annotation.</title>
        <authorList>
            <consortium name="The Broad Institute Genomics Platform"/>
            <consortium name="The Broad Institute Genome Sequencing Center for Infectious Disease"/>
            <person name="Wu L."/>
            <person name="Ma J."/>
        </authorList>
    </citation>
    <scope>NUCLEOTIDE SEQUENCE [LARGE SCALE GENOMIC DNA]</scope>
    <source>
        <strain evidence="14">JCM 17810</strain>
    </source>
</reference>
<keyword evidence="6" id="KW-0418">Kinase</keyword>